<sequence>MIKTDWEIFKAKFSTNPQDAFEWMCYLLFCNEFRVKTGIFRYKNQSAIETNPISSNGVNIGWQAKFYATALSSHKDDILETITKAKRDYPDLNKIIFYTNSEWGQNKGKEPQGKIEAETKAKENNLEIEWRCCSFLRIAVCCR</sequence>
<name>A0A9X3HU25_9VIBR</name>
<dbReference type="AlphaFoldDB" id="A0A9X3HU25"/>
<comment type="caution">
    <text evidence="1">The sequence shown here is derived from an EMBL/GenBank/DDBJ whole genome shotgun (WGS) entry which is preliminary data.</text>
</comment>
<protein>
    <submittedName>
        <fullName evidence="1">Uncharacterized protein</fullName>
    </submittedName>
</protein>
<evidence type="ECO:0000313" key="1">
    <source>
        <dbReference type="EMBL" id="MCW8336189.1"/>
    </source>
</evidence>
<accession>A0A9X3HU25</accession>
<dbReference type="Proteomes" id="UP001155586">
    <property type="component" value="Unassembled WGS sequence"/>
</dbReference>
<dbReference type="EMBL" id="JAKRRX010000191">
    <property type="protein sequence ID" value="MCW8336189.1"/>
    <property type="molecule type" value="Genomic_DNA"/>
</dbReference>
<gene>
    <name evidence="1" type="ORF">MD483_20470</name>
</gene>
<dbReference type="RefSeq" id="WP_265689250.1">
    <property type="nucleotide sequence ID" value="NZ_JAKRRX010000191.1"/>
</dbReference>
<reference evidence="1" key="1">
    <citation type="submission" date="2022-02" db="EMBL/GenBank/DDBJ databases">
        <title>Vibrio sp. nov., a new bacterium isolated from Bohai sea, China.</title>
        <authorList>
            <person name="Yuan Y."/>
        </authorList>
    </citation>
    <scope>NUCLEOTIDE SEQUENCE</scope>
    <source>
        <strain evidence="1">DBSS07</strain>
    </source>
</reference>
<proteinExistence type="predicted"/>
<organism evidence="1 2">
    <name type="scientific">Vibrio paucivorans</name>
    <dbReference type="NCBI Taxonomy" id="2829489"/>
    <lineage>
        <taxon>Bacteria</taxon>
        <taxon>Pseudomonadati</taxon>
        <taxon>Pseudomonadota</taxon>
        <taxon>Gammaproteobacteria</taxon>
        <taxon>Vibrionales</taxon>
        <taxon>Vibrionaceae</taxon>
        <taxon>Vibrio</taxon>
    </lineage>
</organism>
<keyword evidence="2" id="KW-1185">Reference proteome</keyword>
<evidence type="ECO:0000313" key="2">
    <source>
        <dbReference type="Proteomes" id="UP001155586"/>
    </source>
</evidence>